<dbReference type="InterPro" id="IPR027859">
    <property type="entry name" value="KATNIP_dom"/>
</dbReference>
<comment type="caution">
    <text evidence="3">The sequence shown here is derived from an EMBL/GenBank/DDBJ whole genome shotgun (WGS) entry which is preliminary data.</text>
</comment>
<evidence type="ECO:0000256" key="1">
    <source>
        <dbReference type="SAM" id="MobiDB-lite"/>
    </source>
</evidence>
<organism evidence="3 4">
    <name type="scientific">Chlorella vulgaris</name>
    <name type="common">Green alga</name>
    <dbReference type="NCBI Taxonomy" id="3077"/>
    <lineage>
        <taxon>Eukaryota</taxon>
        <taxon>Viridiplantae</taxon>
        <taxon>Chlorophyta</taxon>
        <taxon>core chlorophytes</taxon>
        <taxon>Trebouxiophyceae</taxon>
        <taxon>Chlorellales</taxon>
        <taxon>Chlorellaceae</taxon>
        <taxon>Chlorella clade</taxon>
        <taxon>Chlorella</taxon>
    </lineage>
</organism>
<proteinExistence type="predicted"/>
<feature type="compositionally biased region" description="Low complexity" evidence="1">
    <location>
        <begin position="270"/>
        <end position="301"/>
    </location>
</feature>
<dbReference type="PANTHER" id="PTHR21534:SF0">
    <property type="entry name" value="KATANIN-INTERACTING PROTEIN"/>
    <property type="match status" value="1"/>
</dbReference>
<dbReference type="EMBL" id="SIDB01000001">
    <property type="protein sequence ID" value="KAI3438935.1"/>
    <property type="molecule type" value="Genomic_DNA"/>
</dbReference>
<evidence type="ECO:0000313" key="3">
    <source>
        <dbReference type="EMBL" id="KAI3438935.1"/>
    </source>
</evidence>
<feature type="region of interest" description="Disordered" evidence="1">
    <location>
        <begin position="505"/>
        <end position="537"/>
    </location>
</feature>
<name>A0A9D4TZY4_CHLVU</name>
<feature type="region of interest" description="Disordered" evidence="1">
    <location>
        <begin position="1"/>
        <end position="169"/>
    </location>
</feature>
<feature type="compositionally biased region" description="Low complexity" evidence="1">
    <location>
        <begin position="236"/>
        <end position="257"/>
    </location>
</feature>
<feature type="compositionally biased region" description="Low complexity" evidence="1">
    <location>
        <begin position="83"/>
        <end position="95"/>
    </location>
</feature>
<sequence length="1604" mass="165048">MQQQSAGRRAWGAPPPPKPAAERRAAGDGTSPPPTQTAPTAAQPQLVRQQSQHKAPGKSWLPKLSVGASPRGAAAVLQGRSWAQLQQQQGERQAAPSRLKQPIAAGNHPSVLSSTLNQGPERPAQAPATTLSPQPQPLPAISPEQLPLAPAGKEEMPWRRSGLDSGEAGGMEEEDMVLIGSASPSFTRPIALSASAAKPIEPTTQQAAFSAAEPQPASLRGAHVGSADLPLAALASSRRGSRYSTASSSLDSASLGSPPAREAVDGGLEAAARGAAAPAAATESYPSDFEPESPCSSSSPDHAFSRLGSQPAQAAFSPAVAGSAAACTQQRAVRLNGSDMAVLRASMLELQVFGKNGHLSGPDSHGVCAAETVPDCLGDGELEIPDQLVLQELSSRLSRLDSQKRRVLLEVLSKLDLSPGGGENAVGEGCFPAGQLAEAETAAEQLIAASSGSSSRRTSVAGSAAGIAPASADSSASTAGQRVPSASGSTHASCLLANEGNSSALAGAQGRGAGTSSSSSDSESQQVSPAAAAAPGKGLMSKLAALRKGRSSSLLGRPGGDGRDSSLDASAASAAEPPHTLQPIEQAPAAVVSHSMPEVPSATLSGSSPAATSDHAVSAVRPAPAVPLASAGHKLQGMARQRDRSRLSVDVRQTAQQAQQAVAGKQEGLVSLLMEQGPPDSQSIGTGTATAVPGDDALSAFEQLHSEDEGQPSLASSPTVLALGAWQLLPDTVDAAVDQAPGRSSAAQSLAASPSGTGSGGGFLIPQCPSGRMLELRISSTWGDNHYVGLAGIELFDRHGQALTLTHPKRQVSAAPHSINVLPEYSSDPRTPDKLLDGICMTCDDAHVWLAPFTRGALHTVTITLDSPASLGAVRVWNYNKSRIHSLRGARRVELALNDSLIFRGELRQAPGNVPEAYKHAELILFTEDPAALEAIEQYDARYARQLAASPGAHGSGSDSAAGEAGEQLDLVTGGITPLSPLSTQGPLERTATLCLLPEGGPPPGRQLLVSGGRPLTAAFSGTLAERPAAAPAAPGAAVGPRAPLLERQGSLGTTSRASSCGGQSANSNSNSSLLHCQALTLVILDTWGDGHFVGLSGLQVLGADGQPLPLDASRVSADPPDLNVFPGHSGDVRTADKLVDGTSNTMDDTHMWLAPVMRQLSAAVVASCQRLRHSVDRSLLPEAVSPYNLLLVGLEAAGPVTGLRVWNYNKSPADTARGVKRMIVLADGVEVSPPGGVLLRRAPGTAEFDFGQLIPLNTCWQTAGARAASRQRAATTSRSARGGPQAGTLTAAGGRMKRQTQQGHQAEQQQQQQLAVQNETVAWACNMPDPAAALDFLQRAAVALKAAGPAGPLLQQPGENFCTPLPCGFSLRLVLLTTWGCPHYVGLSGLEVRDAVRGPLRLRPSQVYAVPASVAMLPGMAADVRTPDKLVNGVVSGAAQHSWLAPLDPVQGNSILIVLDAPLLLGSIRVWNYGKTPSRGVQELECYLDEQLVWKGLLQRAPESLDGKDDFSQVLCFSDDALQEAAAASRRRAVLRRPQGGLASGRQPTAGSKGGVAPGAEGVEEWCQRQEAVVLVNQGQFVAFPPDGGSTRTARPVTAVTVA</sequence>
<feature type="compositionally biased region" description="Basic and acidic residues" evidence="1">
    <location>
        <begin position="152"/>
        <end position="162"/>
    </location>
</feature>
<keyword evidence="4" id="KW-1185">Reference proteome</keyword>
<evidence type="ECO:0000259" key="2">
    <source>
        <dbReference type="Pfam" id="PF14652"/>
    </source>
</evidence>
<feature type="region of interest" description="Disordered" evidence="1">
    <location>
        <begin position="550"/>
        <end position="619"/>
    </location>
</feature>
<feature type="compositionally biased region" description="Polar residues" evidence="1">
    <location>
        <begin position="602"/>
        <end position="611"/>
    </location>
</feature>
<dbReference type="Proteomes" id="UP001055712">
    <property type="component" value="Unassembled WGS sequence"/>
</dbReference>
<accession>A0A9D4TZY4</accession>
<gene>
    <name evidence="3" type="ORF">D9Q98_001349</name>
</gene>
<evidence type="ECO:0000313" key="4">
    <source>
        <dbReference type="Proteomes" id="UP001055712"/>
    </source>
</evidence>
<reference evidence="3" key="2">
    <citation type="submission" date="2020-11" db="EMBL/GenBank/DDBJ databases">
        <authorList>
            <person name="Cecchin M."/>
            <person name="Marcolungo L."/>
            <person name="Rossato M."/>
            <person name="Girolomoni L."/>
            <person name="Cosentino E."/>
            <person name="Cuine S."/>
            <person name="Li-Beisson Y."/>
            <person name="Delledonne M."/>
            <person name="Ballottari M."/>
        </authorList>
    </citation>
    <scope>NUCLEOTIDE SEQUENCE</scope>
    <source>
        <strain evidence="3">211/11P</strain>
        <tissue evidence="3">Whole cell</tissue>
    </source>
</reference>
<protein>
    <recommendedName>
        <fullName evidence="2">KATNIP domain-containing protein</fullName>
    </recommendedName>
</protein>
<dbReference type="Pfam" id="PF14652">
    <property type="entry name" value="DUF4457"/>
    <property type="match status" value="3"/>
</dbReference>
<feature type="compositionally biased region" description="Low complexity" evidence="1">
    <location>
        <begin position="1"/>
        <end position="12"/>
    </location>
</feature>
<feature type="compositionally biased region" description="Low complexity" evidence="1">
    <location>
        <begin position="468"/>
        <end position="480"/>
    </location>
</feature>
<feature type="compositionally biased region" description="Low complexity" evidence="1">
    <location>
        <begin position="1300"/>
        <end position="1311"/>
    </location>
</feature>
<dbReference type="OrthoDB" id="513544at2759"/>
<dbReference type="InterPro" id="IPR026704">
    <property type="entry name" value="KATNIP"/>
</dbReference>
<feature type="region of interest" description="Disordered" evidence="1">
    <location>
        <begin position="204"/>
        <end position="223"/>
    </location>
</feature>
<feature type="domain" description="KATNIP" evidence="2">
    <location>
        <begin position="1083"/>
        <end position="1274"/>
    </location>
</feature>
<feature type="region of interest" description="Disordered" evidence="1">
    <location>
        <begin position="468"/>
        <end position="491"/>
    </location>
</feature>
<feature type="region of interest" description="Disordered" evidence="1">
    <location>
        <begin position="236"/>
        <end position="310"/>
    </location>
</feature>
<feature type="compositionally biased region" description="Low complexity" evidence="1">
    <location>
        <begin position="1271"/>
        <end position="1284"/>
    </location>
</feature>
<feature type="region of interest" description="Disordered" evidence="1">
    <location>
        <begin position="1538"/>
        <end position="1560"/>
    </location>
</feature>
<feature type="compositionally biased region" description="Low complexity" evidence="1">
    <location>
        <begin position="514"/>
        <end position="535"/>
    </location>
</feature>
<feature type="domain" description="KATNIP" evidence="2">
    <location>
        <begin position="1365"/>
        <end position="1501"/>
    </location>
</feature>
<feature type="domain" description="KATNIP" evidence="2">
    <location>
        <begin position="768"/>
        <end position="910"/>
    </location>
</feature>
<reference evidence="3" key="1">
    <citation type="journal article" date="2019" name="Plant J.">
        <title>Chlorella vulgaris genome assembly and annotation reveals the molecular basis for metabolic acclimation to high light conditions.</title>
        <authorList>
            <person name="Cecchin M."/>
            <person name="Marcolungo L."/>
            <person name="Rossato M."/>
            <person name="Girolomoni L."/>
            <person name="Cosentino E."/>
            <person name="Cuine S."/>
            <person name="Li-Beisson Y."/>
            <person name="Delledonne M."/>
            <person name="Ballottari M."/>
        </authorList>
    </citation>
    <scope>NUCLEOTIDE SEQUENCE</scope>
    <source>
        <strain evidence="3">211/11P</strain>
    </source>
</reference>
<dbReference type="PANTHER" id="PTHR21534">
    <property type="entry name" value="KATANIN-INTERACTING PROTEIN"/>
    <property type="match status" value="1"/>
</dbReference>
<feature type="region of interest" description="Disordered" evidence="1">
    <location>
        <begin position="1271"/>
        <end position="1311"/>
    </location>
</feature>